<dbReference type="EnsemblMetazoa" id="Aqu2.1.40847_001">
    <property type="protein sequence ID" value="Aqu2.1.40847_001"/>
    <property type="gene ID" value="Aqu2.1.40847"/>
</dbReference>
<dbReference type="GO" id="GO:0000145">
    <property type="term" value="C:exocyst"/>
    <property type="evidence" value="ECO:0007669"/>
    <property type="project" value="TreeGrafter"/>
</dbReference>
<dbReference type="GO" id="GO:0006893">
    <property type="term" value="P:Golgi to plasma membrane transport"/>
    <property type="evidence" value="ECO:0007669"/>
    <property type="project" value="TreeGrafter"/>
</dbReference>
<dbReference type="STRING" id="400682.A0A1X7VLB0"/>
<reference evidence="9" key="2">
    <citation type="submission" date="2017-05" db="UniProtKB">
        <authorList>
            <consortium name="EnsemblMetazoa"/>
        </authorList>
    </citation>
    <scope>IDENTIFICATION</scope>
</reference>
<feature type="domain" description="Exocyst complex component Sec10-like alpha-helical bundle" evidence="7">
    <location>
        <begin position="170"/>
        <end position="706"/>
    </location>
</feature>
<protein>
    <recommendedName>
        <fullName evidence="2">Exocyst complex component 5</fullName>
    </recommendedName>
    <alternativeName>
        <fullName evidence="6">Exocyst complex component Sec10</fullName>
    </alternativeName>
</protein>
<evidence type="ECO:0000313" key="10">
    <source>
        <dbReference type="Proteomes" id="UP000007879"/>
    </source>
</evidence>
<dbReference type="PANTHER" id="PTHR12100:SF0">
    <property type="entry name" value="EXOCYST COMPLEX COMPONENT 5"/>
    <property type="match status" value="1"/>
</dbReference>
<sequence length="710" mass="80988">MAGTTYSSQTLKDFEPESFVLDKYIEKLAQMDPNTGLGPLSKKQDMPFDSEVLLASFKTSLGHLHDLSDKINKRVERLEFVCMKQERDHQARVKELEPMFQDAFSEFQVLEDRITYVARKVVHLGDQLETLNAHRQRDIEAHRLMDILSEFKEKSKPSCPEFNDATRLPEAADLIHKLHTLVSELPKALEYQEMRTNILERYFDIQQQLVGKFCEALSSSDVKRMRVYASTLQNFPEGAKTCVINYIAHHIATLNQSGSTGTEDVFRNVEQRSAKVYKQTVEVFDAPDDIMMKYIQQATEKYLFDHVSRELQDAGSNNVEQYLHKLFQLHLRAMILRDSLAKLDNKFDRAFLTKLLRVSLFSDHLSGYAESEVHNLEKKCQFCIEEFNSSVGIVKKGNNVSRAAGQQMILDSLSSPDEAFISENVCTSILSESKNSIKRCKELLVDRELSHAMRDIFLTVFGALSDHFTTALDLAIDVKVAPTGLFLQVVGCVNKNIHLIEKQFREIILPAIQYAPVAAACNEKKRSHMSKLETKIEAGTEKSITAMVASLSQILSTQKKTDYKPDEPGIPQMSSVCTKAVSHITQCTKVIKMSFDGKNQEIILLEFGIRVHRVLFEHILTFSVSSAGAMFLICDVNEYRKGLKEFGIHFLDEVFENLQTLCNLFIVKPENLKQVCSEEPYVRFDRAVITRMIQLRTDYKTSKIGKIFNH</sequence>
<dbReference type="KEGG" id="aqu:100636942"/>
<keyword evidence="4" id="KW-0268">Exocytosis</keyword>
<gene>
    <name evidence="9" type="primary">100636942</name>
</gene>
<dbReference type="InterPro" id="IPR048627">
    <property type="entry name" value="Sec10_HB"/>
</dbReference>
<dbReference type="PANTHER" id="PTHR12100">
    <property type="entry name" value="SEC10"/>
    <property type="match status" value="1"/>
</dbReference>
<evidence type="ECO:0000256" key="4">
    <source>
        <dbReference type="ARBA" id="ARBA00022483"/>
    </source>
</evidence>
<dbReference type="Proteomes" id="UP000007879">
    <property type="component" value="Unassembled WGS sequence"/>
</dbReference>
<dbReference type="EnsemblMetazoa" id="XM_003383794.3">
    <property type="protein sequence ID" value="XP_003383842.2"/>
    <property type="gene ID" value="LOC100636942"/>
</dbReference>
<keyword evidence="3" id="KW-0813">Transport</keyword>
<dbReference type="OrthoDB" id="125856at2759"/>
<feature type="domain" description="Exocyst complex component Sec10 N-terminal" evidence="8">
    <location>
        <begin position="53"/>
        <end position="157"/>
    </location>
</feature>
<evidence type="ECO:0000256" key="6">
    <source>
        <dbReference type="ARBA" id="ARBA00031471"/>
    </source>
</evidence>
<evidence type="ECO:0000259" key="7">
    <source>
        <dbReference type="Pfam" id="PF07393"/>
    </source>
</evidence>
<evidence type="ECO:0000313" key="9">
    <source>
        <dbReference type="EnsemblMetazoa" id="Aqu2.1.40847_001"/>
    </source>
</evidence>
<evidence type="ECO:0000256" key="5">
    <source>
        <dbReference type="ARBA" id="ARBA00023054"/>
    </source>
</evidence>
<dbReference type="eggNOG" id="KOG3745">
    <property type="taxonomic scope" value="Eukaryota"/>
</dbReference>
<proteinExistence type="inferred from homology"/>
<dbReference type="Pfam" id="PF20667">
    <property type="entry name" value="Sec10_N"/>
    <property type="match status" value="1"/>
</dbReference>
<keyword evidence="10" id="KW-1185">Reference proteome</keyword>
<dbReference type="GO" id="GO:0006887">
    <property type="term" value="P:exocytosis"/>
    <property type="evidence" value="ECO:0007669"/>
    <property type="project" value="UniProtKB-KW"/>
</dbReference>
<dbReference type="AlphaFoldDB" id="A0A1X7VLB0"/>
<keyword evidence="5" id="KW-0175">Coiled coil</keyword>
<accession>A0A1X7VLB0</accession>
<reference evidence="10" key="1">
    <citation type="journal article" date="2010" name="Nature">
        <title>The Amphimedon queenslandica genome and the evolution of animal complexity.</title>
        <authorList>
            <person name="Srivastava M."/>
            <person name="Simakov O."/>
            <person name="Chapman J."/>
            <person name="Fahey B."/>
            <person name="Gauthier M.E."/>
            <person name="Mitros T."/>
            <person name="Richards G.S."/>
            <person name="Conaco C."/>
            <person name="Dacre M."/>
            <person name="Hellsten U."/>
            <person name="Larroux C."/>
            <person name="Putnam N.H."/>
            <person name="Stanke M."/>
            <person name="Adamska M."/>
            <person name="Darling A."/>
            <person name="Degnan S.M."/>
            <person name="Oakley T.H."/>
            <person name="Plachetzki D.C."/>
            <person name="Zhai Y."/>
            <person name="Adamski M."/>
            <person name="Calcino A."/>
            <person name="Cummins S.F."/>
            <person name="Goodstein D.M."/>
            <person name="Harris C."/>
            <person name="Jackson D.J."/>
            <person name="Leys S.P."/>
            <person name="Shu S."/>
            <person name="Woodcroft B.J."/>
            <person name="Vervoort M."/>
            <person name="Kosik K.S."/>
            <person name="Manning G."/>
            <person name="Degnan B.M."/>
            <person name="Rokhsar D.S."/>
        </authorList>
    </citation>
    <scope>NUCLEOTIDE SEQUENCE [LARGE SCALE GENOMIC DNA]</scope>
</reference>
<dbReference type="InParanoid" id="A0A1X7VLB0"/>
<evidence type="ECO:0000256" key="2">
    <source>
        <dbReference type="ARBA" id="ARBA00017524"/>
    </source>
</evidence>
<comment type="similarity">
    <text evidence="1">Belongs to the SEC10 family.</text>
</comment>
<evidence type="ECO:0000256" key="1">
    <source>
        <dbReference type="ARBA" id="ARBA00006572"/>
    </source>
</evidence>
<dbReference type="InterPro" id="IPR048625">
    <property type="entry name" value="Sec10_N"/>
</dbReference>
<organism evidence="9">
    <name type="scientific">Amphimedon queenslandica</name>
    <name type="common">Sponge</name>
    <dbReference type="NCBI Taxonomy" id="400682"/>
    <lineage>
        <taxon>Eukaryota</taxon>
        <taxon>Metazoa</taxon>
        <taxon>Porifera</taxon>
        <taxon>Demospongiae</taxon>
        <taxon>Heteroscleromorpha</taxon>
        <taxon>Haplosclerida</taxon>
        <taxon>Niphatidae</taxon>
        <taxon>Amphimedon</taxon>
    </lineage>
</organism>
<dbReference type="InterPro" id="IPR009976">
    <property type="entry name" value="Sec10-like"/>
</dbReference>
<dbReference type="Pfam" id="PF07393">
    <property type="entry name" value="Sec10_HB"/>
    <property type="match status" value="1"/>
</dbReference>
<name>A0A1X7VLB0_AMPQE</name>
<evidence type="ECO:0000259" key="8">
    <source>
        <dbReference type="Pfam" id="PF20667"/>
    </source>
</evidence>
<evidence type="ECO:0000256" key="3">
    <source>
        <dbReference type="ARBA" id="ARBA00022448"/>
    </source>
</evidence>